<dbReference type="Ensembl" id="ENSGGOT00000056666.1">
    <property type="protein sequence ID" value="ENSGGOP00000032349.1"/>
    <property type="gene ID" value="ENSGGOG00000042683.1"/>
</dbReference>
<reference evidence="1" key="3">
    <citation type="submission" date="2025-08" db="UniProtKB">
        <authorList>
            <consortium name="Ensembl"/>
        </authorList>
    </citation>
    <scope>IDENTIFICATION</scope>
</reference>
<evidence type="ECO:0000313" key="1">
    <source>
        <dbReference type="Ensembl" id="ENSGGOP00000032349.1"/>
    </source>
</evidence>
<dbReference type="AlphaFoldDB" id="A0A2I2YBP1"/>
<dbReference type="Proteomes" id="UP000001519">
    <property type="component" value="Chromosome 22"/>
</dbReference>
<reference evidence="1" key="4">
    <citation type="submission" date="2025-09" db="UniProtKB">
        <authorList>
            <consortium name="Ensembl"/>
        </authorList>
    </citation>
    <scope>IDENTIFICATION</scope>
</reference>
<evidence type="ECO:0000313" key="2">
    <source>
        <dbReference type="Proteomes" id="UP000001519"/>
    </source>
</evidence>
<dbReference type="InParanoid" id="A0A2I2YBP1"/>
<protein>
    <submittedName>
        <fullName evidence="1">Uncharacterized protein</fullName>
    </submittedName>
</protein>
<dbReference type="GeneTree" id="ENSGT00910000147557"/>
<proteinExistence type="predicted"/>
<dbReference type="Bgee" id="ENSGGOG00000042683">
    <property type="expression patterns" value="Expressed in cerebellum and 3 other cell types or tissues"/>
</dbReference>
<sequence length="110" mass="12235">MERAPGMGLGLSLWQGLHPGAEPAESGADSMRPRLSWVFWWPGHPVFPEPCLPNLRTAPFVALSLLCWPSFFIHGWAQQKLSHLLHGEWDLQGFDSGHPGKMESLTRPGP</sequence>
<dbReference type="OMA" id="HGWAQQT"/>
<keyword evidence="2" id="KW-1185">Reference proteome</keyword>
<name>A0A2I2YBP1_GORGO</name>
<organism evidence="1 2">
    <name type="scientific">Gorilla gorilla gorilla</name>
    <name type="common">Western lowland gorilla</name>
    <dbReference type="NCBI Taxonomy" id="9595"/>
    <lineage>
        <taxon>Eukaryota</taxon>
        <taxon>Metazoa</taxon>
        <taxon>Chordata</taxon>
        <taxon>Craniata</taxon>
        <taxon>Vertebrata</taxon>
        <taxon>Euteleostomi</taxon>
        <taxon>Mammalia</taxon>
        <taxon>Eutheria</taxon>
        <taxon>Euarchontoglires</taxon>
        <taxon>Primates</taxon>
        <taxon>Haplorrhini</taxon>
        <taxon>Catarrhini</taxon>
        <taxon>Hominidae</taxon>
        <taxon>Gorilla</taxon>
    </lineage>
</organism>
<reference evidence="1 2" key="2">
    <citation type="journal article" date="2012" name="Nature">
        <title>Insights into hominid evolution from the gorilla genome sequence.</title>
        <authorList>
            <person name="Scally A."/>
            <person name="Dutheil J.Y."/>
            <person name="Hillier L.W."/>
            <person name="Jordan G.E."/>
            <person name="Goodhead I."/>
            <person name="Herrero J."/>
            <person name="Hobolth A."/>
            <person name="Lappalainen T."/>
            <person name="Mailund T."/>
            <person name="Marques-Bonet T."/>
            <person name="McCarthy S."/>
            <person name="Montgomery S.H."/>
            <person name="Schwalie P.C."/>
            <person name="Tang Y.A."/>
            <person name="Ward M.C."/>
            <person name="Xue Y."/>
            <person name="Yngvadottir B."/>
            <person name="Alkan C."/>
            <person name="Andersen L.N."/>
            <person name="Ayub Q."/>
            <person name="Ball E.V."/>
            <person name="Beal K."/>
            <person name="Bradley B.J."/>
            <person name="Chen Y."/>
            <person name="Clee C.M."/>
            <person name="Fitzgerald S."/>
            <person name="Graves T.A."/>
            <person name="Gu Y."/>
            <person name="Heath P."/>
            <person name="Heger A."/>
            <person name="Karakoc E."/>
            <person name="Kolb-Kokocinski A."/>
            <person name="Laird G.K."/>
            <person name="Lunter G."/>
            <person name="Meader S."/>
            <person name="Mort M."/>
            <person name="Mullikin J.C."/>
            <person name="Munch K."/>
            <person name="O'Connor T.D."/>
            <person name="Phillips A.D."/>
            <person name="Prado-Martinez J."/>
            <person name="Rogers A.S."/>
            <person name="Sajjadian S."/>
            <person name="Schmidt D."/>
            <person name="Shaw K."/>
            <person name="Simpson J.T."/>
            <person name="Stenson P.D."/>
            <person name="Turner D.J."/>
            <person name="Vigilant L."/>
            <person name="Vilella A.J."/>
            <person name="Whitener W."/>
            <person name="Zhu B."/>
            <person name="Cooper D.N."/>
            <person name="de Jong P."/>
            <person name="Dermitzakis E.T."/>
            <person name="Eichler E.E."/>
            <person name="Flicek P."/>
            <person name="Goldman N."/>
            <person name="Mundy N.I."/>
            <person name="Ning Z."/>
            <person name="Odom D.T."/>
            <person name="Ponting C.P."/>
            <person name="Quail M.A."/>
            <person name="Ryder O.A."/>
            <person name="Searle S.M."/>
            <person name="Warren W.C."/>
            <person name="Wilson R.K."/>
            <person name="Schierup M.H."/>
            <person name="Rogers J."/>
            <person name="Tyler-Smith C."/>
            <person name="Durbin R."/>
        </authorList>
    </citation>
    <scope>NUCLEOTIDE SEQUENCE [LARGE SCALE GENOMIC DNA]</scope>
</reference>
<dbReference type="EMBL" id="CABD030121180">
    <property type="status" value="NOT_ANNOTATED_CDS"/>
    <property type="molecule type" value="Genomic_DNA"/>
</dbReference>
<accession>A0A2I2YBP1</accession>
<reference evidence="2" key="1">
    <citation type="submission" date="2011-05" db="EMBL/GenBank/DDBJ databases">
        <title>Insights into the evolution of the great apes provided by the gorilla genome.</title>
        <authorList>
            <person name="Scally A."/>
        </authorList>
    </citation>
    <scope>NUCLEOTIDE SEQUENCE [LARGE SCALE GENOMIC DNA]</scope>
</reference>